<dbReference type="EMBL" id="JBHSDK010000061">
    <property type="protein sequence ID" value="MFC4338078.1"/>
    <property type="molecule type" value="Genomic_DNA"/>
</dbReference>
<accession>A0ABV8U5W8</accession>
<evidence type="ECO:0000256" key="3">
    <source>
        <dbReference type="ARBA" id="ARBA00022573"/>
    </source>
</evidence>
<evidence type="ECO:0000256" key="1">
    <source>
        <dbReference type="ARBA" id="ARBA00004953"/>
    </source>
</evidence>
<evidence type="ECO:0000313" key="7">
    <source>
        <dbReference type="Proteomes" id="UP001595823"/>
    </source>
</evidence>
<evidence type="ECO:0000313" key="6">
    <source>
        <dbReference type="EMBL" id="MFC4338078.1"/>
    </source>
</evidence>
<keyword evidence="3" id="KW-0169">Cobalamin biosynthesis</keyword>
<comment type="similarity">
    <text evidence="2">Belongs to the CobH/CbiC family.</text>
</comment>
<keyword evidence="7" id="KW-1185">Reference proteome</keyword>
<organism evidence="6 7">
    <name type="scientific">Salininema proteolyticum</name>
    <dbReference type="NCBI Taxonomy" id="1607685"/>
    <lineage>
        <taxon>Bacteria</taxon>
        <taxon>Bacillati</taxon>
        <taxon>Actinomycetota</taxon>
        <taxon>Actinomycetes</taxon>
        <taxon>Glycomycetales</taxon>
        <taxon>Glycomycetaceae</taxon>
        <taxon>Salininema</taxon>
    </lineage>
</organism>
<dbReference type="SUPFAM" id="SSF63965">
    <property type="entry name" value="Precorrin-8X methylmutase CbiC/CobH"/>
    <property type="match status" value="1"/>
</dbReference>
<dbReference type="InterPro" id="IPR003722">
    <property type="entry name" value="Cbl_synth_CobH/CbiC"/>
</dbReference>
<reference evidence="7" key="1">
    <citation type="journal article" date="2019" name="Int. J. Syst. Evol. Microbiol.">
        <title>The Global Catalogue of Microorganisms (GCM) 10K type strain sequencing project: providing services to taxonomists for standard genome sequencing and annotation.</title>
        <authorList>
            <consortium name="The Broad Institute Genomics Platform"/>
            <consortium name="The Broad Institute Genome Sequencing Center for Infectious Disease"/>
            <person name="Wu L."/>
            <person name="Ma J."/>
        </authorList>
    </citation>
    <scope>NUCLEOTIDE SEQUENCE [LARGE SCALE GENOMIC DNA]</scope>
    <source>
        <strain evidence="7">IBRC-M 10908</strain>
    </source>
</reference>
<comment type="caution">
    <text evidence="6">The sequence shown here is derived from an EMBL/GenBank/DDBJ whole genome shotgun (WGS) entry which is preliminary data.</text>
</comment>
<dbReference type="PANTHER" id="PTHR43588">
    <property type="entry name" value="COBALT-PRECORRIN-8 METHYLMUTASE"/>
    <property type="match status" value="1"/>
</dbReference>
<name>A0ABV8U5W8_9ACTN</name>
<feature type="domain" description="Cobalamin biosynthesis precorrin-8X methylmutase CobH/CbiC" evidence="5">
    <location>
        <begin position="8"/>
        <end position="192"/>
    </location>
</feature>
<dbReference type="RefSeq" id="WP_380625824.1">
    <property type="nucleotide sequence ID" value="NZ_JBHSDK010000061.1"/>
</dbReference>
<dbReference type="Pfam" id="PF02570">
    <property type="entry name" value="CbiC"/>
    <property type="match status" value="1"/>
</dbReference>
<protein>
    <submittedName>
        <fullName evidence="6">Precorrin-8X methylmutase</fullName>
    </submittedName>
</protein>
<evidence type="ECO:0000256" key="2">
    <source>
        <dbReference type="ARBA" id="ARBA00009774"/>
    </source>
</evidence>
<dbReference type="Proteomes" id="UP001595823">
    <property type="component" value="Unassembled WGS sequence"/>
</dbReference>
<keyword evidence="4" id="KW-0413">Isomerase</keyword>
<gene>
    <name evidence="6" type="ORF">ACFPET_23065</name>
</gene>
<evidence type="ECO:0000256" key="4">
    <source>
        <dbReference type="ARBA" id="ARBA00023235"/>
    </source>
</evidence>
<proteinExistence type="inferred from homology"/>
<dbReference type="Gene3D" id="3.40.50.10230">
    <property type="entry name" value="Cobalamin biosynthesis CobH/CbiC, precorrin-8X methylmutase"/>
    <property type="match status" value="1"/>
</dbReference>
<evidence type="ECO:0000259" key="5">
    <source>
        <dbReference type="Pfam" id="PF02570"/>
    </source>
</evidence>
<dbReference type="InterPro" id="IPR036588">
    <property type="entry name" value="CobH/CbiC_sf"/>
</dbReference>
<sequence>MGRPRVHEIEVESMRRLRARRDLSHLPPLTRAVTERIVHSAADFRYADELAMDEAALAGAWDALESGAPIVADSRMVAAGVTSTEVYVPLAEPEVPALAEEWGTTRSAAAVRLAAAKAGPGAVWVVGNAPTALEAVLVHAEAPALVVGLPVGFVGAVESKAALRESGLPAVSNTSELGGSAVAAGCVNALLYIDRSHKEGAHQ</sequence>
<comment type="pathway">
    <text evidence="1">Cofactor biosynthesis; adenosylcobalamin biosynthesis.</text>
</comment>
<dbReference type="PANTHER" id="PTHR43588:SF1">
    <property type="entry name" value="COBALT-PRECORRIN-8 METHYLMUTASE"/>
    <property type="match status" value="1"/>
</dbReference>